<proteinExistence type="predicted"/>
<name>A0A381U2P9_9ZZZZ</name>
<organism evidence="1">
    <name type="scientific">marine metagenome</name>
    <dbReference type="NCBI Taxonomy" id="408172"/>
    <lineage>
        <taxon>unclassified sequences</taxon>
        <taxon>metagenomes</taxon>
        <taxon>ecological metagenomes</taxon>
    </lineage>
</organism>
<sequence length="52" mass="6205">MEKISSWACGGSFGHSDHFEPYIPQLVRTPRLYERKNVHPFRIQQVRCCKDR</sequence>
<accession>A0A381U2P9</accession>
<evidence type="ECO:0000313" key="1">
    <source>
        <dbReference type="EMBL" id="SVA22041.1"/>
    </source>
</evidence>
<protein>
    <submittedName>
        <fullName evidence="1">Uncharacterized protein</fullName>
    </submittedName>
</protein>
<dbReference type="AlphaFoldDB" id="A0A381U2P9"/>
<gene>
    <name evidence="1" type="ORF">METZ01_LOCUS74895</name>
</gene>
<reference evidence="1" key="1">
    <citation type="submission" date="2018-05" db="EMBL/GenBank/DDBJ databases">
        <authorList>
            <person name="Lanie J.A."/>
            <person name="Ng W.-L."/>
            <person name="Kazmierczak K.M."/>
            <person name="Andrzejewski T.M."/>
            <person name="Davidsen T.M."/>
            <person name="Wayne K.J."/>
            <person name="Tettelin H."/>
            <person name="Glass J.I."/>
            <person name="Rusch D."/>
            <person name="Podicherti R."/>
            <person name="Tsui H.-C.T."/>
            <person name="Winkler M.E."/>
        </authorList>
    </citation>
    <scope>NUCLEOTIDE SEQUENCE</scope>
</reference>
<dbReference type="EMBL" id="UINC01005551">
    <property type="protein sequence ID" value="SVA22041.1"/>
    <property type="molecule type" value="Genomic_DNA"/>
</dbReference>